<keyword evidence="5" id="KW-1185">Reference proteome</keyword>
<dbReference type="PROSITE" id="PS50977">
    <property type="entry name" value="HTH_TETR_2"/>
    <property type="match status" value="1"/>
</dbReference>
<dbReference type="InterPro" id="IPR001647">
    <property type="entry name" value="HTH_TetR"/>
</dbReference>
<dbReference type="Pfam" id="PF00440">
    <property type="entry name" value="TetR_N"/>
    <property type="match status" value="1"/>
</dbReference>
<dbReference type="EMBL" id="JADLQN010000007">
    <property type="protein sequence ID" value="MBF6357848.1"/>
    <property type="molecule type" value="Genomic_DNA"/>
</dbReference>
<proteinExistence type="predicted"/>
<dbReference type="InterPro" id="IPR009057">
    <property type="entry name" value="Homeodomain-like_sf"/>
</dbReference>
<protein>
    <submittedName>
        <fullName evidence="4">TetR/AcrR family transcriptional regulator</fullName>
    </submittedName>
</protein>
<comment type="caution">
    <text evidence="4">The sequence shown here is derived from an EMBL/GenBank/DDBJ whole genome shotgun (WGS) entry which is preliminary data.</text>
</comment>
<dbReference type="Pfam" id="PF17940">
    <property type="entry name" value="TetR_C_31"/>
    <property type="match status" value="1"/>
</dbReference>
<gene>
    <name evidence="4" type="ORF">IU449_25455</name>
</gene>
<dbReference type="InterPro" id="IPR041583">
    <property type="entry name" value="TetR_C_31"/>
</dbReference>
<dbReference type="SUPFAM" id="SSF46689">
    <property type="entry name" value="Homeodomain-like"/>
    <property type="match status" value="1"/>
</dbReference>
<evidence type="ECO:0000256" key="1">
    <source>
        <dbReference type="ARBA" id="ARBA00023125"/>
    </source>
</evidence>
<evidence type="ECO:0000313" key="4">
    <source>
        <dbReference type="EMBL" id="MBF6357848.1"/>
    </source>
</evidence>
<dbReference type="RefSeq" id="WP_195004694.1">
    <property type="nucleotide sequence ID" value="NZ_JADLQN010000007.1"/>
</dbReference>
<feature type="domain" description="HTH tetR-type" evidence="3">
    <location>
        <begin position="2"/>
        <end position="62"/>
    </location>
</feature>
<evidence type="ECO:0000259" key="3">
    <source>
        <dbReference type="PROSITE" id="PS50977"/>
    </source>
</evidence>
<name>A0ABS0DHA3_9NOCA</name>
<dbReference type="PANTHER" id="PTHR30055">
    <property type="entry name" value="HTH-TYPE TRANSCRIPTIONAL REGULATOR RUTR"/>
    <property type="match status" value="1"/>
</dbReference>
<dbReference type="Proteomes" id="UP000707731">
    <property type="component" value="Unassembled WGS sequence"/>
</dbReference>
<evidence type="ECO:0000256" key="2">
    <source>
        <dbReference type="PROSITE-ProRule" id="PRU00335"/>
    </source>
</evidence>
<keyword evidence="1 2" id="KW-0238">DNA-binding</keyword>
<evidence type="ECO:0000313" key="5">
    <source>
        <dbReference type="Proteomes" id="UP000707731"/>
    </source>
</evidence>
<dbReference type="PANTHER" id="PTHR30055:SF226">
    <property type="entry name" value="HTH-TYPE TRANSCRIPTIONAL REGULATOR PKSA"/>
    <property type="match status" value="1"/>
</dbReference>
<accession>A0ABS0DHA3</accession>
<reference evidence="4 5" key="1">
    <citation type="submission" date="2020-10" db="EMBL/GenBank/DDBJ databases">
        <title>Identification of Nocardia species via Next-generation sequencing and recognition of intraspecies genetic diversity.</title>
        <authorList>
            <person name="Li P."/>
            <person name="Li P."/>
            <person name="Lu B."/>
        </authorList>
    </citation>
    <scope>NUCLEOTIDE SEQUENCE [LARGE SCALE GENOMIC DNA]</scope>
    <source>
        <strain evidence="4 5">BJ06-0143</strain>
    </source>
</reference>
<dbReference type="InterPro" id="IPR050109">
    <property type="entry name" value="HTH-type_TetR-like_transc_reg"/>
</dbReference>
<sequence length="181" mass="19872">MPTTRERLLDAAIDLLGSRGSRALTHRAVDEEAGLPSGSCSNYFRTRDALLSGIAERLEERDHLDWATLGRVPVPTTVEQLTETVAAFVRHAVTTDRVRTLARYTLFLDAHAEGPRASVLRGRERLTAWAAELVRGVGRDESAAALLVDYLDGVTLRAVVCPAEGFDPKPDLERIVRALLD</sequence>
<organism evidence="4 5">
    <name type="scientific">Nocardia higoensis</name>
    <dbReference type="NCBI Taxonomy" id="228599"/>
    <lineage>
        <taxon>Bacteria</taxon>
        <taxon>Bacillati</taxon>
        <taxon>Actinomycetota</taxon>
        <taxon>Actinomycetes</taxon>
        <taxon>Mycobacteriales</taxon>
        <taxon>Nocardiaceae</taxon>
        <taxon>Nocardia</taxon>
    </lineage>
</organism>
<feature type="DNA-binding region" description="H-T-H motif" evidence="2">
    <location>
        <begin position="25"/>
        <end position="44"/>
    </location>
</feature>
<dbReference type="Gene3D" id="1.10.357.10">
    <property type="entry name" value="Tetracycline Repressor, domain 2"/>
    <property type="match status" value="1"/>
</dbReference>